<reference evidence="1 2" key="1">
    <citation type="submission" date="2012-05" db="EMBL/GenBank/DDBJ databases">
        <title>Recombination and specialization in a pathogen metapopulation.</title>
        <authorList>
            <person name="Gardiner A."/>
            <person name="Kemen E."/>
            <person name="Schultz-Larsen T."/>
            <person name="MacLean D."/>
            <person name="Van Oosterhout C."/>
            <person name="Jones J.D.G."/>
        </authorList>
    </citation>
    <scope>NUCLEOTIDE SEQUENCE [LARGE SCALE GENOMIC DNA]</scope>
    <source>
        <strain evidence="1 2">Ac Nc2</strain>
    </source>
</reference>
<gene>
    <name evidence="1" type="ORF">BN9_006360</name>
</gene>
<proteinExistence type="predicted"/>
<evidence type="ECO:0000313" key="1">
    <source>
        <dbReference type="EMBL" id="CCI39853.1"/>
    </source>
</evidence>
<comment type="caution">
    <text evidence="1">The sequence shown here is derived from an EMBL/GenBank/DDBJ whole genome shotgun (WGS) entry which is preliminary data.</text>
</comment>
<organism evidence="1 2">
    <name type="scientific">Albugo candida</name>
    <dbReference type="NCBI Taxonomy" id="65357"/>
    <lineage>
        <taxon>Eukaryota</taxon>
        <taxon>Sar</taxon>
        <taxon>Stramenopiles</taxon>
        <taxon>Oomycota</taxon>
        <taxon>Peronosporomycetes</taxon>
        <taxon>Albuginales</taxon>
        <taxon>Albuginaceae</taxon>
        <taxon>Albugo</taxon>
    </lineage>
</organism>
<dbReference type="AlphaFoldDB" id="A0A024FZY2"/>
<accession>A0A024FZY2</accession>
<dbReference type="EMBL" id="CAIX01000004">
    <property type="protein sequence ID" value="CCI39853.1"/>
    <property type="molecule type" value="Genomic_DNA"/>
</dbReference>
<evidence type="ECO:0000313" key="2">
    <source>
        <dbReference type="Proteomes" id="UP000053237"/>
    </source>
</evidence>
<protein>
    <submittedName>
        <fullName evidence="1">Uncharacterized protein</fullName>
    </submittedName>
</protein>
<dbReference type="Proteomes" id="UP000053237">
    <property type="component" value="Unassembled WGS sequence"/>
</dbReference>
<name>A0A024FZY2_9STRA</name>
<dbReference type="InParanoid" id="A0A024FZY2"/>
<keyword evidence="2" id="KW-1185">Reference proteome</keyword>
<sequence>MSSFCYIERLIRHGKIESRDRYFGPHIGCTSQIGMSKERFELGAPNHQCHPSLESTHRSKHEKSISVERLITNNGDGVLCEELNFVSSGLIRYVFSTSGV</sequence>